<accession>A0A078LKS2</accession>
<dbReference type="EMBL" id="LK931336">
    <property type="protein sequence ID" value="CDZ84513.1"/>
    <property type="molecule type" value="Genomic_DNA"/>
</dbReference>
<dbReference type="Proteomes" id="UP000282299">
    <property type="component" value="Unassembled WGS sequence"/>
</dbReference>
<dbReference type="AlphaFoldDB" id="A0A078LKS2"/>
<sequence>MKHKSFYRLIAAGGLHFWYNLDPRISNDFPR</sequence>
<dbReference type="EMBL" id="RKIT01000002">
    <property type="protein sequence ID" value="RSC19406.1"/>
    <property type="molecule type" value="Genomic_DNA"/>
</dbReference>
<evidence type="ECO:0000313" key="5">
    <source>
        <dbReference type="EMBL" id="VEB93584.1"/>
    </source>
</evidence>
<evidence type="ECO:0000313" key="4">
    <source>
        <dbReference type="EMBL" id="SQB21812.1"/>
    </source>
</evidence>
<reference evidence="4 6" key="2">
    <citation type="submission" date="2018-06" db="EMBL/GenBank/DDBJ databases">
        <authorList>
            <consortium name="Pathogen Informatics"/>
            <person name="Doyle S."/>
        </authorList>
    </citation>
    <scope>NUCLEOTIDE SEQUENCE [LARGE SCALE GENOMIC DNA]</scope>
    <source>
        <strain evidence="4 6">NCTC10786</strain>
    </source>
</reference>
<protein>
    <submittedName>
        <fullName evidence="2">Tryptophanase leader peptide</fullName>
    </submittedName>
</protein>
<evidence type="ECO:0000313" key="1">
    <source>
        <dbReference type="EMBL" id="CDZ84513.1"/>
    </source>
</evidence>
<gene>
    <name evidence="2" type="primary">tnaC</name>
    <name evidence="1" type="ORF">BN1086_02668</name>
    <name evidence="3" type="ORF">EGS84_21885</name>
    <name evidence="2" type="ORF">I5687_09075</name>
    <name evidence="4" type="ORF">NCTC10786_01034</name>
    <name evidence="5" type="ORF">NCTC11075_04478</name>
</gene>
<evidence type="ECO:0000313" key="7">
    <source>
        <dbReference type="Proteomes" id="UP000270272"/>
    </source>
</evidence>
<name>A0A078LKS2_CITKO</name>
<dbReference type="EMBL" id="JADVNV010000003">
    <property type="protein sequence ID" value="MBJ9868098.1"/>
    <property type="molecule type" value="Genomic_DNA"/>
</dbReference>
<reference evidence="2" key="6">
    <citation type="submission" date="2020-11" db="EMBL/GenBank/DDBJ databases">
        <title>Enhanced detection system for hospital associated transmission using whole genome sequencing surveillance.</title>
        <authorList>
            <person name="Harrison L.H."/>
            <person name="Van Tyne D."/>
            <person name="Marsh J.W."/>
            <person name="Griffith M.P."/>
            <person name="Snyder D.J."/>
            <person name="Cooper V.S."/>
            <person name="Mustapha M."/>
        </authorList>
    </citation>
    <scope>NUCLEOTIDE SEQUENCE</scope>
    <source>
        <strain evidence="2">CB00014</strain>
    </source>
</reference>
<dbReference type="GeneID" id="45136681"/>
<reference evidence="8" key="4">
    <citation type="submission" date="2018-10" db="EMBL/GenBank/DDBJ databases">
        <title>FDA dAtabase for Regulatory Grade micrObial Sequences (FDA-ARGOS): Supporting development and validation of Infectious Disease Dx tests.</title>
        <authorList>
            <person name="Goldberg B."/>
            <person name="Campos J."/>
            <person name="Tallon L."/>
            <person name="Sadzewicz L."/>
            <person name="Zhao X."/>
            <person name="Vavikolanu K."/>
            <person name="Mehta A."/>
            <person name="Aluvathingal J."/>
            <person name="Nadendla S."/>
            <person name="Geyer C."/>
            <person name="Nandy P."/>
            <person name="Yan Y."/>
            <person name="Sichtig H."/>
        </authorList>
    </citation>
    <scope>NUCLEOTIDE SEQUENCE [LARGE SCALE GENOMIC DNA]</scope>
    <source>
        <strain evidence="8">FDAARGOS_526</strain>
    </source>
</reference>
<dbReference type="NCBIfam" id="TIGR02616">
    <property type="entry name" value="tnaC_leader"/>
    <property type="match status" value="1"/>
</dbReference>
<evidence type="ECO:0000313" key="3">
    <source>
        <dbReference type="EMBL" id="RSC19406.1"/>
    </source>
</evidence>
<dbReference type="Proteomes" id="UP000270272">
    <property type="component" value="Chromosome"/>
</dbReference>
<dbReference type="GO" id="GO:0031556">
    <property type="term" value="P:transcriptional attenuation by ribosome"/>
    <property type="evidence" value="ECO:0007669"/>
    <property type="project" value="InterPro"/>
</dbReference>
<reference evidence="5 7" key="5">
    <citation type="submission" date="2018-12" db="EMBL/GenBank/DDBJ databases">
        <authorList>
            <consortium name="Pathogen Informatics"/>
        </authorList>
    </citation>
    <scope>NUCLEOTIDE SEQUENCE [LARGE SCALE GENOMIC DNA]</scope>
    <source>
        <strain evidence="5 7">NCTC11075</strain>
    </source>
</reference>
<organism evidence="1">
    <name type="scientific">Citrobacter koseri</name>
    <name type="common">Citrobacter diversus</name>
    <dbReference type="NCBI Taxonomy" id="545"/>
    <lineage>
        <taxon>Bacteria</taxon>
        <taxon>Pseudomonadati</taxon>
        <taxon>Pseudomonadota</taxon>
        <taxon>Gammaproteobacteria</taxon>
        <taxon>Enterobacterales</taxon>
        <taxon>Enterobacteriaceae</taxon>
        <taxon>Citrobacter</taxon>
    </lineage>
</organism>
<proteinExistence type="predicted"/>
<reference evidence="3" key="3">
    <citation type="submission" date="2018-10" db="EMBL/GenBank/DDBJ databases">
        <title>FDA dAtabase for Regulatory Grade micrObial Sequences (FDA-ARGOS): Supporting development and validation of Infectious Disease Dx tests.</title>
        <authorList>
            <person name="Campos J."/>
            <person name="Goldberg B."/>
            <person name="Tallon L.J."/>
            <person name="Sadzewicz L."/>
            <person name="Zhao X."/>
            <person name="Vavikolanu K."/>
            <person name="Mehta A."/>
            <person name="Aluvathingal J."/>
            <person name="Nadendla S."/>
            <person name="Geyer C."/>
            <person name="Nandy P."/>
            <person name="Yan Y."/>
            <person name="Sichtig H."/>
        </authorList>
    </citation>
    <scope>NUCLEOTIDE SEQUENCE</scope>
    <source>
        <strain evidence="3">FDAARGOS_526</strain>
    </source>
</reference>
<evidence type="ECO:0000313" key="6">
    <source>
        <dbReference type="Proteomes" id="UP000251584"/>
    </source>
</evidence>
<reference evidence="1" key="1">
    <citation type="submission" date="2014-06" db="EMBL/GenBank/DDBJ databases">
        <authorList>
            <person name="Urmite Genomes Urmite Genomes"/>
        </authorList>
    </citation>
    <scope>NUCLEOTIDE SEQUENCE</scope>
</reference>
<dbReference type="InterPro" id="IPR012620">
    <property type="entry name" value="Trp_operon_leader_peptide"/>
</dbReference>
<dbReference type="RefSeq" id="WP_024130621.1">
    <property type="nucleotide sequence ID" value="NZ_ABTEQQ020000001.1"/>
</dbReference>
<evidence type="ECO:0000313" key="8">
    <source>
        <dbReference type="Proteomes" id="UP000282299"/>
    </source>
</evidence>
<dbReference type="Proteomes" id="UP000807555">
    <property type="component" value="Unassembled WGS sequence"/>
</dbReference>
<dbReference type="Proteomes" id="UP000251584">
    <property type="component" value="Unassembled WGS sequence"/>
</dbReference>
<evidence type="ECO:0000313" key="2">
    <source>
        <dbReference type="EMBL" id="MBJ9868098.1"/>
    </source>
</evidence>
<dbReference type="EMBL" id="UAVY01000001">
    <property type="protein sequence ID" value="SQB21812.1"/>
    <property type="molecule type" value="Genomic_DNA"/>
</dbReference>
<dbReference type="EMBL" id="LR134204">
    <property type="protein sequence ID" value="VEB93584.1"/>
    <property type="molecule type" value="Genomic_DNA"/>
</dbReference>